<dbReference type="KEGG" id="mpt:Mpe_A3167"/>
<dbReference type="InterPro" id="IPR036097">
    <property type="entry name" value="HisK_dim/P_sf"/>
</dbReference>
<keyword evidence="4" id="KW-1003">Cell membrane</keyword>
<comment type="catalytic activity">
    <reaction evidence="1">
        <text>ATP + protein L-histidine = ADP + protein N-phospho-L-histidine.</text>
        <dbReference type="EC" id="2.7.13.3"/>
    </reaction>
</comment>
<evidence type="ECO:0000259" key="14">
    <source>
        <dbReference type="PROSITE" id="PS50110"/>
    </source>
</evidence>
<dbReference type="Pfam" id="PF00072">
    <property type="entry name" value="Response_reg"/>
    <property type="match status" value="1"/>
</dbReference>
<dbReference type="InterPro" id="IPR013767">
    <property type="entry name" value="PAS_fold"/>
</dbReference>
<protein>
    <recommendedName>
        <fullName evidence="3">histidine kinase</fullName>
        <ecNumber evidence="3">2.7.13.3</ecNumber>
    </recommendedName>
</protein>
<dbReference type="InterPro" id="IPR042240">
    <property type="entry name" value="CHASE_sf"/>
</dbReference>
<evidence type="ECO:0000259" key="17">
    <source>
        <dbReference type="PROSITE" id="PS50839"/>
    </source>
</evidence>
<dbReference type="CDD" id="cd16922">
    <property type="entry name" value="HATPase_EvgS-ArcB-TorS-like"/>
    <property type="match status" value="1"/>
</dbReference>
<organism evidence="18 19">
    <name type="scientific">Methylibium petroleiphilum (strain ATCC BAA-1232 / LMG 22953 / PM1)</name>
    <dbReference type="NCBI Taxonomy" id="420662"/>
    <lineage>
        <taxon>Bacteria</taxon>
        <taxon>Pseudomonadati</taxon>
        <taxon>Pseudomonadota</taxon>
        <taxon>Betaproteobacteria</taxon>
        <taxon>Burkholderiales</taxon>
        <taxon>Sphaerotilaceae</taxon>
        <taxon>Methylibium</taxon>
    </lineage>
</organism>
<dbReference type="Pfam" id="PF00989">
    <property type="entry name" value="PAS"/>
    <property type="match status" value="1"/>
</dbReference>
<dbReference type="InterPro" id="IPR006189">
    <property type="entry name" value="CHASE_dom"/>
</dbReference>
<dbReference type="AlphaFoldDB" id="A2SKN1"/>
<dbReference type="SUPFAM" id="SSF47384">
    <property type="entry name" value="Homodimeric domain of signal transducing histidine kinase"/>
    <property type="match status" value="1"/>
</dbReference>
<dbReference type="SMART" id="SM01079">
    <property type="entry name" value="CHASE"/>
    <property type="match status" value="1"/>
</dbReference>
<dbReference type="GO" id="GO:0000155">
    <property type="term" value="F:phosphorelay sensor kinase activity"/>
    <property type="evidence" value="ECO:0007669"/>
    <property type="project" value="InterPro"/>
</dbReference>
<dbReference type="SUPFAM" id="SSF55874">
    <property type="entry name" value="ATPase domain of HSP90 chaperone/DNA topoisomerase II/histidine kinase"/>
    <property type="match status" value="1"/>
</dbReference>
<comment type="subcellular location">
    <subcellularLocation>
        <location evidence="2">Cell membrane</location>
        <topology evidence="2">Multi-pass membrane protein</topology>
    </subcellularLocation>
</comment>
<feature type="transmembrane region" description="Helical" evidence="12">
    <location>
        <begin position="99"/>
        <end position="119"/>
    </location>
</feature>
<dbReference type="eggNOG" id="COG3614">
    <property type="taxonomic scope" value="Bacteria"/>
</dbReference>
<dbReference type="CDD" id="cd00082">
    <property type="entry name" value="HisKA"/>
    <property type="match status" value="1"/>
</dbReference>
<feature type="domain" description="Response regulatory" evidence="14">
    <location>
        <begin position="952"/>
        <end position="1069"/>
    </location>
</feature>
<dbReference type="Pfam" id="PF00512">
    <property type="entry name" value="HisKA"/>
    <property type="match status" value="1"/>
</dbReference>
<dbReference type="PROSITE" id="PS50113">
    <property type="entry name" value="PAC"/>
    <property type="match status" value="1"/>
</dbReference>
<dbReference type="PROSITE" id="PS50112">
    <property type="entry name" value="PAS"/>
    <property type="match status" value="1"/>
</dbReference>
<dbReference type="NCBIfam" id="TIGR00229">
    <property type="entry name" value="sensory_box"/>
    <property type="match status" value="1"/>
</dbReference>
<dbReference type="Proteomes" id="UP000000366">
    <property type="component" value="Chromosome"/>
</dbReference>
<dbReference type="PANTHER" id="PTHR43047:SF72">
    <property type="entry name" value="OSMOSENSING HISTIDINE PROTEIN KINASE SLN1"/>
    <property type="match status" value="1"/>
</dbReference>
<dbReference type="SMART" id="SM00091">
    <property type="entry name" value="PAS"/>
    <property type="match status" value="1"/>
</dbReference>
<feature type="domain" description="CHASE" evidence="17">
    <location>
        <begin position="270"/>
        <end position="428"/>
    </location>
</feature>
<feature type="domain" description="PAC" evidence="16">
    <location>
        <begin position="636"/>
        <end position="688"/>
    </location>
</feature>
<evidence type="ECO:0000313" key="19">
    <source>
        <dbReference type="Proteomes" id="UP000000366"/>
    </source>
</evidence>
<dbReference type="InterPro" id="IPR035965">
    <property type="entry name" value="PAS-like_dom_sf"/>
</dbReference>
<dbReference type="InterPro" id="IPR000014">
    <property type="entry name" value="PAS"/>
</dbReference>
<dbReference type="InterPro" id="IPR005467">
    <property type="entry name" value="His_kinase_dom"/>
</dbReference>
<gene>
    <name evidence="18" type="ordered locus">Mpe_A3167</name>
</gene>
<dbReference type="eggNOG" id="COG3447">
    <property type="taxonomic scope" value="Bacteria"/>
</dbReference>
<feature type="domain" description="PAS" evidence="15">
    <location>
        <begin position="562"/>
        <end position="632"/>
    </location>
</feature>
<feature type="domain" description="Histidine kinase" evidence="13">
    <location>
        <begin position="705"/>
        <end position="929"/>
    </location>
</feature>
<evidence type="ECO:0000313" key="18">
    <source>
        <dbReference type="EMBL" id="ABM96120.1"/>
    </source>
</evidence>
<dbReference type="SUPFAM" id="SSF52172">
    <property type="entry name" value="CheY-like"/>
    <property type="match status" value="1"/>
</dbReference>
<dbReference type="GO" id="GO:0006355">
    <property type="term" value="P:regulation of DNA-templated transcription"/>
    <property type="evidence" value="ECO:0007669"/>
    <property type="project" value="InterPro"/>
</dbReference>
<keyword evidence="5 11" id="KW-0597">Phosphoprotein</keyword>
<dbReference type="GO" id="GO:0009927">
    <property type="term" value="F:histidine phosphotransfer kinase activity"/>
    <property type="evidence" value="ECO:0007669"/>
    <property type="project" value="TreeGrafter"/>
</dbReference>
<evidence type="ECO:0000259" key="15">
    <source>
        <dbReference type="PROSITE" id="PS50112"/>
    </source>
</evidence>
<dbReference type="Gene3D" id="3.40.50.2300">
    <property type="match status" value="1"/>
</dbReference>
<dbReference type="InterPro" id="IPR007895">
    <property type="entry name" value="MASE1"/>
</dbReference>
<accession>A2SKN1</accession>
<dbReference type="eggNOG" id="COG0745">
    <property type="taxonomic scope" value="Bacteria"/>
</dbReference>
<evidence type="ECO:0000256" key="3">
    <source>
        <dbReference type="ARBA" id="ARBA00012438"/>
    </source>
</evidence>
<feature type="modified residue" description="4-aspartylphosphate" evidence="11">
    <location>
        <position position="1002"/>
    </location>
</feature>
<feature type="transmembrane region" description="Helical" evidence="12">
    <location>
        <begin position="139"/>
        <end position="162"/>
    </location>
</feature>
<evidence type="ECO:0000256" key="6">
    <source>
        <dbReference type="ARBA" id="ARBA00022679"/>
    </source>
</evidence>
<dbReference type="SMART" id="SM00388">
    <property type="entry name" value="HisKA"/>
    <property type="match status" value="1"/>
</dbReference>
<dbReference type="InterPro" id="IPR000700">
    <property type="entry name" value="PAS-assoc_C"/>
</dbReference>
<dbReference type="Pfam" id="PF05231">
    <property type="entry name" value="MASE1"/>
    <property type="match status" value="1"/>
</dbReference>
<dbReference type="Gene3D" id="1.10.287.130">
    <property type="match status" value="1"/>
</dbReference>
<feature type="transmembrane region" description="Helical" evidence="12">
    <location>
        <begin position="20"/>
        <end position="44"/>
    </location>
</feature>
<dbReference type="Gene3D" id="3.30.450.350">
    <property type="entry name" value="CHASE domain"/>
    <property type="match status" value="1"/>
</dbReference>
<dbReference type="EMBL" id="CP000555">
    <property type="protein sequence ID" value="ABM96120.1"/>
    <property type="molecule type" value="Genomic_DNA"/>
</dbReference>
<feature type="transmembrane region" description="Helical" evidence="12">
    <location>
        <begin position="174"/>
        <end position="196"/>
    </location>
</feature>
<sequence length="1077" mass="117375">MADTLTHSSPTASAPPFVATSLVTLVLVALAYVLTGAASLQLAIPPGYASPLFPPAGIALAAALVYGWRVLPAVMLGSLSVQMLVYFNGDQQHVFRDSLTGLAIACGATMQTALGAWLVRRGLREPLTLDGPASILRLFGFGALAACTVGASLSVLALWLAGLLPTALLFDTWWTWWGGDALGVMIATPVVLTLIGRPRTAWRPRRNTVALPLVVATLLLALAIWQVARWDGQRDAARFERDAISVSRTVELRLNAHLDALDAMHSIYVASSNVDSREFERASAGWLRKLPSVQAIGWHERVARQDLPAFEASLRSLGQPHYRVFERDSALSANDSELMVMRYIEPRAGNDTALGVNALSIRAAREAIARARLNDGATVTPGFRLTQETAQQTGVVVYRAVYRGDEPSRSLQGMVFITLRMEDALARLAVGAPRYLQFCLLDSDAPPESRLLAGSSDCARPAVNPLWSHTAEIPFAGRTWELRVQAPNGVPNGPAAGPLSGESATAWLFSLTGLLGTGMMGALLLLVTGRTRQTETAVAERTEQLEHEITERLATEQALRESEQRFRSIFNSVPIGVVYTDLQGRIKQPNAAYCTMTGYSEEELLSLSLASLTHPEDRAADLASQQDLVDGRLPLYRRRKRYVTRNGPVLWVSVTVSLLRDEHGQPHRLVGLVEDISEHLRLEEAEHARESAETANRAKNEFLSRMSHELRTPLNAMLGFAQLLDLDRGEPLHERHRMWVTQIQQAGWHLLEMINDVLDLSRIESGTLSLQVESLSLEPLIAASMALVEPQARGRGLTLVRTMAEHAPLQVLGDATRVKQILTNLLSNAVKYNREAGEVRVSTRRTEDRDGTPMLELDVCDTGLGIEPQLLTQLFQPFNRLGRERGATEGTGIGLVIAKLLAERQGGSLKVRSEPGVGSTFTLRLPLDSQARPMTASQEADEEANAAYNRRHVLYIEDNDTNVEVMRGIFGLRPQVRLAVATTGLDGLAAVRTSAPDLILLDMHLPDIDGMVLLQHLKSDEQTAEIPVIAVSADALPAQISAALGAGAIRYLTKPVAIDEVLGVLDELLSQLTTRFG</sequence>
<dbReference type="InterPro" id="IPR001789">
    <property type="entry name" value="Sig_transdc_resp-reg_receiver"/>
</dbReference>
<evidence type="ECO:0000256" key="5">
    <source>
        <dbReference type="ARBA" id="ARBA00022553"/>
    </source>
</evidence>
<dbReference type="PROSITE" id="PS50839">
    <property type="entry name" value="CHASE"/>
    <property type="match status" value="1"/>
</dbReference>
<name>A2SKN1_METPP</name>
<evidence type="ECO:0000256" key="10">
    <source>
        <dbReference type="ARBA" id="ARBA00023136"/>
    </source>
</evidence>
<dbReference type="RefSeq" id="WP_011830743.1">
    <property type="nucleotide sequence ID" value="NC_008825.1"/>
</dbReference>
<dbReference type="InterPro" id="IPR011006">
    <property type="entry name" value="CheY-like_superfamily"/>
</dbReference>
<dbReference type="CDD" id="cd00130">
    <property type="entry name" value="PAS"/>
    <property type="match status" value="1"/>
</dbReference>
<dbReference type="EC" id="2.7.13.3" evidence="3"/>
<dbReference type="SMART" id="SM00387">
    <property type="entry name" value="HATPase_c"/>
    <property type="match status" value="1"/>
</dbReference>
<dbReference type="GO" id="GO:0005886">
    <property type="term" value="C:plasma membrane"/>
    <property type="evidence" value="ECO:0007669"/>
    <property type="project" value="UniProtKB-SubCell"/>
</dbReference>
<dbReference type="PROSITE" id="PS50110">
    <property type="entry name" value="RESPONSE_REGULATORY"/>
    <property type="match status" value="1"/>
</dbReference>
<keyword evidence="6" id="KW-0808">Transferase</keyword>
<keyword evidence="19" id="KW-1185">Reference proteome</keyword>
<dbReference type="STRING" id="420662.Mpe_A3167"/>
<keyword evidence="8 18" id="KW-0418">Kinase</keyword>
<evidence type="ECO:0000256" key="8">
    <source>
        <dbReference type="ARBA" id="ARBA00022777"/>
    </source>
</evidence>
<dbReference type="Pfam" id="PF03924">
    <property type="entry name" value="CHASE"/>
    <property type="match status" value="1"/>
</dbReference>
<evidence type="ECO:0000259" key="13">
    <source>
        <dbReference type="PROSITE" id="PS50109"/>
    </source>
</evidence>
<feature type="transmembrane region" description="Helical" evidence="12">
    <location>
        <begin position="208"/>
        <end position="228"/>
    </location>
</feature>
<keyword evidence="10 12" id="KW-0472">Membrane</keyword>
<keyword evidence="9 12" id="KW-1133">Transmembrane helix</keyword>
<evidence type="ECO:0000256" key="1">
    <source>
        <dbReference type="ARBA" id="ARBA00000085"/>
    </source>
</evidence>
<proteinExistence type="predicted"/>
<dbReference type="InterPro" id="IPR036890">
    <property type="entry name" value="HATPase_C_sf"/>
</dbReference>
<evidence type="ECO:0000256" key="7">
    <source>
        <dbReference type="ARBA" id="ARBA00022692"/>
    </source>
</evidence>
<dbReference type="SMART" id="SM00086">
    <property type="entry name" value="PAC"/>
    <property type="match status" value="1"/>
</dbReference>
<dbReference type="SUPFAM" id="SSF55785">
    <property type="entry name" value="PYP-like sensor domain (PAS domain)"/>
    <property type="match status" value="1"/>
</dbReference>
<evidence type="ECO:0000256" key="2">
    <source>
        <dbReference type="ARBA" id="ARBA00004651"/>
    </source>
</evidence>
<keyword evidence="7 12" id="KW-0812">Transmembrane</keyword>
<evidence type="ECO:0000256" key="12">
    <source>
        <dbReference type="SAM" id="Phobius"/>
    </source>
</evidence>
<reference evidence="18 19" key="1">
    <citation type="journal article" date="2007" name="J. Bacteriol.">
        <title>Whole-genome analysis of the methyl tert-butyl ether-degrading beta-proteobacterium Methylibium petroleiphilum PM1.</title>
        <authorList>
            <person name="Kane S.R."/>
            <person name="Chakicherla A.Y."/>
            <person name="Chain P.S.G."/>
            <person name="Schmidt R."/>
            <person name="Shin M.W."/>
            <person name="Legler T.C."/>
            <person name="Scow K.M."/>
            <person name="Larimer F.W."/>
            <person name="Lucas S.M."/>
            <person name="Richardson P.M."/>
            <person name="Hristova K.R."/>
        </authorList>
    </citation>
    <scope>NUCLEOTIDE SEQUENCE [LARGE SCALE GENOMIC DNA]</scope>
    <source>
        <strain evidence="19">ATCC BAA-1232 / LMG 22953 / PM1</strain>
    </source>
</reference>
<dbReference type="InterPro" id="IPR003594">
    <property type="entry name" value="HATPase_dom"/>
</dbReference>
<dbReference type="InterPro" id="IPR003661">
    <property type="entry name" value="HisK_dim/P_dom"/>
</dbReference>
<dbReference type="PROSITE" id="PS50109">
    <property type="entry name" value="HIS_KIN"/>
    <property type="match status" value="1"/>
</dbReference>
<evidence type="ECO:0000256" key="9">
    <source>
        <dbReference type="ARBA" id="ARBA00022989"/>
    </source>
</evidence>
<dbReference type="Gene3D" id="3.30.565.10">
    <property type="entry name" value="Histidine kinase-like ATPase, C-terminal domain"/>
    <property type="match status" value="1"/>
</dbReference>
<dbReference type="SMART" id="SM00448">
    <property type="entry name" value="REC"/>
    <property type="match status" value="1"/>
</dbReference>
<dbReference type="Gene3D" id="3.30.450.20">
    <property type="entry name" value="PAS domain"/>
    <property type="match status" value="1"/>
</dbReference>
<dbReference type="eggNOG" id="COG5002">
    <property type="taxonomic scope" value="Bacteria"/>
</dbReference>
<dbReference type="PRINTS" id="PR00344">
    <property type="entry name" value="BCTRLSENSOR"/>
</dbReference>
<dbReference type="PANTHER" id="PTHR43047">
    <property type="entry name" value="TWO-COMPONENT HISTIDINE PROTEIN KINASE"/>
    <property type="match status" value="1"/>
</dbReference>
<evidence type="ECO:0000259" key="16">
    <source>
        <dbReference type="PROSITE" id="PS50113"/>
    </source>
</evidence>
<dbReference type="InterPro" id="IPR001610">
    <property type="entry name" value="PAC"/>
</dbReference>
<dbReference type="InterPro" id="IPR004358">
    <property type="entry name" value="Sig_transdc_His_kin-like_C"/>
</dbReference>
<feature type="transmembrane region" description="Helical" evidence="12">
    <location>
        <begin position="56"/>
        <end position="79"/>
    </location>
</feature>
<dbReference type="Pfam" id="PF02518">
    <property type="entry name" value="HATPase_c"/>
    <property type="match status" value="1"/>
</dbReference>
<dbReference type="HOGENOM" id="CLU_000445_114_62_4"/>
<evidence type="ECO:0000256" key="4">
    <source>
        <dbReference type="ARBA" id="ARBA00022475"/>
    </source>
</evidence>
<evidence type="ECO:0000256" key="11">
    <source>
        <dbReference type="PROSITE-ProRule" id="PRU00169"/>
    </source>
</evidence>